<evidence type="ECO:0000313" key="3">
    <source>
        <dbReference type="Proteomes" id="UP001591681"/>
    </source>
</evidence>
<protein>
    <recommendedName>
        <fullName evidence="1">DUF7869 domain-containing protein</fullName>
    </recommendedName>
</protein>
<comment type="caution">
    <text evidence="2">The sequence shown here is derived from an EMBL/GenBank/DDBJ whole genome shotgun (WGS) entry which is preliminary data.</text>
</comment>
<name>A0ABD1KSI6_9TELE</name>
<accession>A0ABD1KSI6</accession>
<organism evidence="2 3">
    <name type="scientific">Coilia grayii</name>
    <name type="common">Gray's grenadier anchovy</name>
    <dbReference type="NCBI Taxonomy" id="363190"/>
    <lineage>
        <taxon>Eukaryota</taxon>
        <taxon>Metazoa</taxon>
        <taxon>Chordata</taxon>
        <taxon>Craniata</taxon>
        <taxon>Vertebrata</taxon>
        <taxon>Euteleostomi</taxon>
        <taxon>Actinopterygii</taxon>
        <taxon>Neopterygii</taxon>
        <taxon>Teleostei</taxon>
        <taxon>Clupei</taxon>
        <taxon>Clupeiformes</taxon>
        <taxon>Clupeoidei</taxon>
        <taxon>Engraulidae</taxon>
        <taxon>Coilinae</taxon>
        <taxon>Coilia</taxon>
    </lineage>
</organism>
<dbReference type="Pfam" id="PF25273">
    <property type="entry name" value="DUF7869"/>
    <property type="match status" value="1"/>
</dbReference>
<dbReference type="EMBL" id="JBHFQA010000002">
    <property type="protein sequence ID" value="KAL2102133.1"/>
    <property type="molecule type" value="Genomic_DNA"/>
</dbReference>
<dbReference type="PANTHER" id="PTHR34415">
    <property type="entry name" value="INTEGRASE CATALYTIC DOMAIN-CONTAINING PROTEIN"/>
    <property type="match status" value="1"/>
</dbReference>
<gene>
    <name evidence="2" type="ORF">ACEWY4_001301</name>
</gene>
<evidence type="ECO:0000259" key="1">
    <source>
        <dbReference type="Pfam" id="PF25273"/>
    </source>
</evidence>
<feature type="domain" description="DUF7869" evidence="1">
    <location>
        <begin position="374"/>
        <end position="535"/>
    </location>
</feature>
<reference evidence="2 3" key="1">
    <citation type="submission" date="2024-09" db="EMBL/GenBank/DDBJ databases">
        <title>A chromosome-level genome assembly of Gray's grenadier anchovy, Coilia grayii.</title>
        <authorList>
            <person name="Fu Z."/>
        </authorList>
    </citation>
    <scope>NUCLEOTIDE SEQUENCE [LARGE SCALE GENOMIC DNA]</scope>
    <source>
        <strain evidence="2">G4</strain>
        <tissue evidence="2">Muscle</tissue>
    </source>
</reference>
<keyword evidence="3" id="KW-1185">Reference proteome</keyword>
<dbReference type="PANTHER" id="PTHR34415:SF1">
    <property type="entry name" value="INTEGRASE CATALYTIC DOMAIN-CONTAINING PROTEIN"/>
    <property type="match status" value="1"/>
</dbReference>
<dbReference type="InterPro" id="IPR057191">
    <property type="entry name" value="DUF7869"/>
</dbReference>
<sequence>MKSDIFLSFCISDDSPSMEDAREILPSLPDPHQGDSNDVGSFICTCKYNDRQPCSTRFSPEELLMIRCCYLEMSREELDIAILAKLSCGMHLSQLTSRSKKKEQTVRTSQRTDFFHHGLKICRETFKYLHSIGQDKLNALIKHYKQHGVTPRTHGNLKRQPPNALQKEDNIYVAHFIINYAETHGMHLPGRVPGFWRSDLKLLPTDCTKVKVYGDYCVAVAAVNRRMVSLVSFRRIWREVVPFVVTMRPATDLCWTCQKYQKQISEAANRSDAEKAELHGLAIDHLEKARIERAYYQKLCKDSRVELPPGLELGQHVPCSFDGMVHYSMDFAQQIHYPSNPLQPGPMYFKTPRKCGVFGIACEALPKQVTFLLDECVQTGKGSNCVISLLHFFLENYGLGEKHIHLHADNCAGQNKNSFVMWYLMWRVLTGRHASIKMSFLLAGHTKFSCDWCFGLFKRNLRRNKVDCLDDIANVVKTSSPSGVNVPCLCGREDGTILVPMFDWSAFLGTYFKKLENIKAYHHFTFNNQSTSVTMTQFLNDDEVCQDLGKKGFRLESLDHHDLPDQIFPKGLDLKRQQYLYSEIREFVAEEKQDLVCPQLQVADHSGSEM</sequence>
<dbReference type="Proteomes" id="UP001591681">
    <property type="component" value="Unassembled WGS sequence"/>
</dbReference>
<dbReference type="AlphaFoldDB" id="A0ABD1KSI6"/>
<proteinExistence type="predicted"/>
<evidence type="ECO:0000313" key="2">
    <source>
        <dbReference type="EMBL" id="KAL2102133.1"/>
    </source>
</evidence>